<dbReference type="GO" id="GO:0031418">
    <property type="term" value="F:L-ascorbic acid binding"/>
    <property type="evidence" value="ECO:0007669"/>
    <property type="project" value="UniProtKB-KW"/>
</dbReference>
<keyword evidence="9" id="KW-1185">Reference proteome</keyword>
<reference evidence="8 9" key="1">
    <citation type="submission" date="2015-05" db="EMBL/GenBank/DDBJ databases">
        <title>Complete genome of Marinobacter psychrophilus strain 20041T isolated from sea-ice of the Canadian Basin.</title>
        <authorList>
            <person name="Song L."/>
            <person name="Ren L."/>
            <person name="Yu Y."/>
            <person name="Wang X."/>
        </authorList>
    </citation>
    <scope>NUCLEOTIDE SEQUENCE [LARGE SCALE GENOMIC DNA]</scope>
    <source>
        <strain evidence="8 9">20041</strain>
    </source>
</reference>
<dbReference type="PANTHER" id="PTHR12907:SF26">
    <property type="entry name" value="HIF PROLYL HYDROXYLASE, ISOFORM C"/>
    <property type="match status" value="1"/>
</dbReference>
<dbReference type="InterPro" id="IPR044862">
    <property type="entry name" value="Pro_4_hyd_alph_FE2OG_OXY"/>
</dbReference>
<dbReference type="Proteomes" id="UP000036406">
    <property type="component" value="Chromosome"/>
</dbReference>
<evidence type="ECO:0000256" key="1">
    <source>
        <dbReference type="ARBA" id="ARBA00001961"/>
    </source>
</evidence>
<proteinExistence type="predicted"/>
<keyword evidence="2" id="KW-0479">Metal-binding</keyword>
<evidence type="ECO:0000256" key="3">
    <source>
        <dbReference type="ARBA" id="ARBA00022896"/>
    </source>
</evidence>
<keyword evidence="5" id="KW-0560">Oxidoreductase</keyword>
<dbReference type="RefSeq" id="WP_048384263.1">
    <property type="nucleotide sequence ID" value="NZ_CP011494.1"/>
</dbReference>
<accession>A0A0H4I1I3</accession>
<dbReference type="AlphaFoldDB" id="A0A0H4I1I3"/>
<comment type="cofactor">
    <cofactor evidence="1">
        <name>L-ascorbate</name>
        <dbReference type="ChEBI" id="CHEBI:38290"/>
    </cofactor>
</comment>
<keyword evidence="4" id="KW-0223">Dioxygenase</keyword>
<feature type="domain" description="Fe2OG dioxygenase" evidence="7">
    <location>
        <begin position="109"/>
        <end position="217"/>
    </location>
</feature>
<name>A0A0H4I1I3_9GAMM</name>
<dbReference type="PATRIC" id="fig|330734.3.peg.635"/>
<dbReference type="InterPro" id="IPR006620">
    <property type="entry name" value="Pro_4_hyd_alph"/>
</dbReference>
<dbReference type="SMART" id="SM00702">
    <property type="entry name" value="P4Hc"/>
    <property type="match status" value="1"/>
</dbReference>
<evidence type="ECO:0000256" key="5">
    <source>
        <dbReference type="ARBA" id="ARBA00023002"/>
    </source>
</evidence>
<gene>
    <name evidence="8" type="ORF">ABA45_02845</name>
</gene>
<evidence type="ECO:0000259" key="7">
    <source>
        <dbReference type="PROSITE" id="PS51471"/>
    </source>
</evidence>
<keyword evidence="3" id="KW-0847">Vitamin C</keyword>
<dbReference type="EMBL" id="CP011494">
    <property type="protein sequence ID" value="AKO51490.1"/>
    <property type="molecule type" value="Genomic_DNA"/>
</dbReference>
<evidence type="ECO:0000313" key="9">
    <source>
        <dbReference type="Proteomes" id="UP000036406"/>
    </source>
</evidence>
<organism evidence="8 9">
    <name type="scientific">Marinobacter psychrophilus</name>
    <dbReference type="NCBI Taxonomy" id="330734"/>
    <lineage>
        <taxon>Bacteria</taxon>
        <taxon>Pseudomonadati</taxon>
        <taxon>Pseudomonadota</taxon>
        <taxon>Gammaproteobacteria</taxon>
        <taxon>Pseudomonadales</taxon>
        <taxon>Marinobacteraceae</taxon>
        <taxon>Marinobacter</taxon>
    </lineage>
</organism>
<dbReference type="GO" id="GO:0031543">
    <property type="term" value="F:peptidyl-proline dioxygenase activity"/>
    <property type="evidence" value="ECO:0007669"/>
    <property type="project" value="TreeGrafter"/>
</dbReference>
<evidence type="ECO:0000256" key="2">
    <source>
        <dbReference type="ARBA" id="ARBA00022723"/>
    </source>
</evidence>
<dbReference type="PROSITE" id="PS51471">
    <property type="entry name" value="FE2OG_OXY"/>
    <property type="match status" value="1"/>
</dbReference>
<evidence type="ECO:0000256" key="4">
    <source>
        <dbReference type="ARBA" id="ARBA00022964"/>
    </source>
</evidence>
<dbReference type="PANTHER" id="PTHR12907">
    <property type="entry name" value="EGL NINE HOMOLOG-RELATED"/>
    <property type="match status" value="1"/>
</dbReference>
<dbReference type="InterPro" id="IPR005123">
    <property type="entry name" value="Oxoglu/Fe-dep_dioxygenase_dom"/>
</dbReference>
<evidence type="ECO:0000256" key="6">
    <source>
        <dbReference type="ARBA" id="ARBA00023004"/>
    </source>
</evidence>
<evidence type="ECO:0000313" key="8">
    <source>
        <dbReference type="EMBL" id="AKO51490.1"/>
    </source>
</evidence>
<keyword evidence="6" id="KW-0408">Iron</keyword>
<dbReference type="Gene3D" id="2.60.120.620">
    <property type="entry name" value="q2cbj1_9rhob like domain"/>
    <property type="match status" value="1"/>
</dbReference>
<sequence length="229" mass="25925">MGALVQVGDDCGTGDSRHVFEAIAADLLEKGYSIKPNAVPTNLLDGLWQQLRSTPSHQFDPAGVGRQRAHMVNNFIRSDTISWIERETVVGENWLNWAAELQQYLNRRLFLGLFSFESHFSHYAPGDFYKKHLDAFKGQSNRVLSVVLYLNPDWMPDDGGELALYHSDHSHHGERSQNVLKVTPNMGTFVAFLSEEFPHEVLPAKRDRYAIAGWFRVNTTSAERADPPN</sequence>
<dbReference type="GO" id="GO:0008198">
    <property type="term" value="F:ferrous iron binding"/>
    <property type="evidence" value="ECO:0007669"/>
    <property type="project" value="TreeGrafter"/>
</dbReference>
<protein>
    <submittedName>
        <fullName evidence="8">2OG-Fe(II) oxygenase</fullName>
    </submittedName>
</protein>
<dbReference type="STRING" id="330734.ABA45_02845"/>
<dbReference type="Pfam" id="PF13640">
    <property type="entry name" value="2OG-FeII_Oxy_3"/>
    <property type="match status" value="1"/>
</dbReference>
<dbReference type="KEGG" id="mpq:ABA45_02845"/>
<dbReference type="GO" id="GO:0071456">
    <property type="term" value="P:cellular response to hypoxia"/>
    <property type="evidence" value="ECO:0007669"/>
    <property type="project" value="TreeGrafter"/>
</dbReference>
<dbReference type="InterPro" id="IPR051559">
    <property type="entry name" value="HIF_prolyl_hydroxylases"/>
</dbReference>